<dbReference type="InterPro" id="IPR036322">
    <property type="entry name" value="WD40_repeat_dom_sf"/>
</dbReference>
<dbReference type="Gene3D" id="2.130.10.10">
    <property type="entry name" value="YVTN repeat-like/Quinoprotein amine dehydrogenase"/>
    <property type="match status" value="2"/>
</dbReference>
<dbReference type="SUPFAM" id="SSF50978">
    <property type="entry name" value="WD40 repeat-like"/>
    <property type="match status" value="1"/>
</dbReference>
<dbReference type="InterPro" id="IPR015943">
    <property type="entry name" value="WD40/YVTN_repeat-like_dom_sf"/>
</dbReference>
<dbReference type="Gene3D" id="1.20.1280.50">
    <property type="match status" value="1"/>
</dbReference>
<feature type="region of interest" description="Disordered" evidence="4">
    <location>
        <begin position="506"/>
        <end position="537"/>
    </location>
</feature>
<feature type="repeat" description="WD" evidence="3">
    <location>
        <begin position="410"/>
        <end position="449"/>
    </location>
</feature>
<protein>
    <submittedName>
        <fullName evidence="6">WD40-repeat-containing domain protein</fullName>
    </submittedName>
</protein>
<comment type="caution">
    <text evidence="6">The sequence shown here is derived from an EMBL/GenBank/DDBJ whole genome shotgun (WGS) entry which is preliminary data.</text>
</comment>
<dbReference type="PROSITE" id="PS50294">
    <property type="entry name" value="WD_REPEATS_REGION"/>
    <property type="match status" value="3"/>
</dbReference>
<evidence type="ECO:0000256" key="1">
    <source>
        <dbReference type="ARBA" id="ARBA00022574"/>
    </source>
</evidence>
<proteinExistence type="predicted"/>
<gene>
    <name evidence="6" type="ORF">R3P38DRAFT_2701193</name>
</gene>
<dbReference type="Proteomes" id="UP001362999">
    <property type="component" value="Unassembled WGS sequence"/>
</dbReference>
<dbReference type="PANTHER" id="PTHR19879:SF9">
    <property type="entry name" value="TRANSCRIPTION INITIATION FACTOR TFIID SUBUNIT 5"/>
    <property type="match status" value="1"/>
</dbReference>
<feature type="repeat" description="WD" evidence="3">
    <location>
        <begin position="560"/>
        <end position="599"/>
    </location>
</feature>
<feature type="domain" description="F-box" evidence="5">
    <location>
        <begin position="67"/>
        <end position="114"/>
    </location>
</feature>
<evidence type="ECO:0000259" key="5">
    <source>
        <dbReference type="PROSITE" id="PS50181"/>
    </source>
</evidence>
<dbReference type="PROSITE" id="PS50181">
    <property type="entry name" value="FBOX"/>
    <property type="match status" value="1"/>
</dbReference>
<evidence type="ECO:0000256" key="2">
    <source>
        <dbReference type="ARBA" id="ARBA00022737"/>
    </source>
</evidence>
<dbReference type="Pfam" id="PF00400">
    <property type="entry name" value="WD40"/>
    <property type="match status" value="5"/>
</dbReference>
<dbReference type="SMART" id="SM00320">
    <property type="entry name" value="WD40"/>
    <property type="match status" value="7"/>
</dbReference>
<dbReference type="SUPFAM" id="SSF81383">
    <property type="entry name" value="F-box domain"/>
    <property type="match status" value="1"/>
</dbReference>
<feature type="repeat" description="WD" evidence="3">
    <location>
        <begin position="368"/>
        <end position="409"/>
    </location>
</feature>
<dbReference type="InterPro" id="IPR001680">
    <property type="entry name" value="WD40_rpt"/>
</dbReference>
<dbReference type="AlphaFoldDB" id="A0AAW0BYF5"/>
<evidence type="ECO:0000313" key="7">
    <source>
        <dbReference type="Proteomes" id="UP001362999"/>
    </source>
</evidence>
<reference evidence="6 7" key="1">
    <citation type="journal article" date="2024" name="J Genomics">
        <title>Draft genome sequencing and assembly of Favolaschia claudopus CIRM-BRFM 2984 isolated from oak limbs.</title>
        <authorList>
            <person name="Navarro D."/>
            <person name="Drula E."/>
            <person name="Chaduli D."/>
            <person name="Cazenave R."/>
            <person name="Ahrendt S."/>
            <person name="Wang J."/>
            <person name="Lipzen A."/>
            <person name="Daum C."/>
            <person name="Barry K."/>
            <person name="Grigoriev I.V."/>
            <person name="Favel A."/>
            <person name="Rosso M.N."/>
            <person name="Martin F."/>
        </authorList>
    </citation>
    <scope>NUCLEOTIDE SEQUENCE [LARGE SCALE GENOMIC DNA]</scope>
    <source>
        <strain evidence="6 7">CIRM-BRFM 2984</strain>
    </source>
</reference>
<dbReference type="InterPro" id="IPR001810">
    <property type="entry name" value="F-box_dom"/>
</dbReference>
<sequence>MESSTVFMVPVLSPPTPEPDSDSFVPIPVALPRNPALRQQYLASLLHSLSPAELLFVSTTIAPLLKRDFISDLPTELALMVLACIDEPRTLARAGRVSRRWKDMVADEAIWRGMCIRSGFNSREPRTALNRHRVESRDDEPLEEMEQFASFPMDPPQQWLAAKKRKAKAPMVSPPPSPSHSPFSYYLHFKQSYSTMMNWRHGGTLLRAHRMAPTPPPPSTGGALNSIDVITSVALDHDWVVVGLANSRIHVFSSRTGVLARTLVGHDAGVWGVCLVGRGGAWVGERLPPPPGGVDNVPPMWRTPLGLDLPIDDDDLNNNTPPPFPGKRSSPCSASDGWGQPNSLVVSGGCDKVLRVWDVRSGAPIHVLSGHTSTIRCLKMLHNRPIAITGSRDSTLRVWDVQKGRMIRVMAGHTGSVRCLDVCGGRAVSGSYDATCRVWDVDSGECVFVLRGHFHQIYSVAFDGVRIASGGLDTTVRVWDALSGHCLALLQGHTALVCQLQLSPSSPSSPSPNSSSSPSHASSPNSPSPQENPSPILVTGGSDGRVITFSLATYTALHRIAAHDSSVTSLQFDSRWLVTAGNDGRVRLWDVGTGGYVRELSEGGESVWKVCFGGEGRADSYSVDKANRSRDGHGHDGGGDVIAIMCKRAGKSVMEIWSFRPQDVGRAG</sequence>
<dbReference type="PANTHER" id="PTHR19879">
    <property type="entry name" value="TRANSCRIPTION INITIATION FACTOR TFIID"/>
    <property type="match status" value="1"/>
</dbReference>
<dbReference type="Pfam" id="PF12937">
    <property type="entry name" value="F-box-like"/>
    <property type="match status" value="1"/>
</dbReference>
<dbReference type="EMBL" id="JAWWNJ010000024">
    <property type="protein sequence ID" value="KAK7031478.1"/>
    <property type="molecule type" value="Genomic_DNA"/>
</dbReference>
<dbReference type="PROSITE" id="PS00678">
    <property type="entry name" value="WD_REPEATS_1"/>
    <property type="match status" value="3"/>
</dbReference>
<feature type="repeat" description="WD" evidence="3">
    <location>
        <begin position="450"/>
        <end position="489"/>
    </location>
</feature>
<keyword evidence="1 3" id="KW-0853">WD repeat</keyword>
<organism evidence="6 7">
    <name type="scientific">Favolaschia claudopus</name>
    <dbReference type="NCBI Taxonomy" id="2862362"/>
    <lineage>
        <taxon>Eukaryota</taxon>
        <taxon>Fungi</taxon>
        <taxon>Dikarya</taxon>
        <taxon>Basidiomycota</taxon>
        <taxon>Agaricomycotina</taxon>
        <taxon>Agaricomycetes</taxon>
        <taxon>Agaricomycetidae</taxon>
        <taxon>Agaricales</taxon>
        <taxon>Marasmiineae</taxon>
        <taxon>Mycenaceae</taxon>
        <taxon>Favolaschia</taxon>
    </lineage>
</organism>
<feature type="compositionally biased region" description="Low complexity" evidence="4">
    <location>
        <begin position="506"/>
        <end position="525"/>
    </location>
</feature>
<dbReference type="InterPro" id="IPR011041">
    <property type="entry name" value="Quinoprot_gluc/sorb_DH_b-prop"/>
</dbReference>
<evidence type="ECO:0000256" key="4">
    <source>
        <dbReference type="SAM" id="MobiDB-lite"/>
    </source>
</evidence>
<keyword evidence="2" id="KW-0677">Repeat</keyword>
<dbReference type="CDD" id="cd00200">
    <property type="entry name" value="WD40"/>
    <property type="match status" value="1"/>
</dbReference>
<name>A0AAW0BYF5_9AGAR</name>
<dbReference type="PROSITE" id="PS50082">
    <property type="entry name" value="WD_REPEATS_2"/>
    <property type="match status" value="5"/>
</dbReference>
<feature type="repeat" description="WD" evidence="3">
    <location>
        <begin position="338"/>
        <end position="367"/>
    </location>
</feature>
<keyword evidence="7" id="KW-1185">Reference proteome</keyword>
<evidence type="ECO:0000313" key="6">
    <source>
        <dbReference type="EMBL" id="KAK7031478.1"/>
    </source>
</evidence>
<accession>A0AAW0BYF5</accession>
<dbReference type="SUPFAM" id="SSF50952">
    <property type="entry name" value="Soluble quinoprotein glucose dehydrogenase"/>
    <property type="match status" value="1"/>
</dbReference>
<feature type="region of interest" description="Disordered" evidence="4">
    <location>
        <begin position="315"/>
        <end position="336"/>
    </location>
</feature>
<evidence type="ECO:0000256" key="3">
    <source>
        <dbReference type="PROSITE-ProRule" id="PRU00221"/>
    </source>
</evidence>
<dbReference type="InterPro" id="IPR020472">
    <property type="entry name" value="WD40_PAC1"/>
</dbReference>
<dbReference type="InterPro" id="IPR036047">
    <property type="entry name" value="F-box-like_dom_sf"/>
</dbReference>
<dbReference type="PRINTS" id="PR00320">
    <property type="entry name" value="GPROTEINBRPT"/>
</dbReference>
<dbReference type="InterPro" id="IPR019775">
    <property type="entry name" value="WD40_repeat_CS"/>
</dbReference>